<name>A0A8H5WR60_FUSHE</name>
<reference evidence="1 2" key="1">
    <citation type="submission" date="2020-05" db="EMBL/GenBank/DDBJ databases">
        <title>Identification and distribution of gene clusters putatively required for synthesis of sphingolipid metabolism inhibitors in phylogenetically diverse species of the filamentous fungus Fusarium.</title>
        <authorList>
            <person name="Kim H.-S."/>
            <person name="Busman M."/>
            <person name="Brown D.W."/>
            <person name="Divon H."/>
            <person name="Uhlig S."/>
            <person name="Proctor R.H."/>
        </authorList>
    </citation>
    <scope>NUCLEOTIDE SEQUENCE [LARGE SCALE GENOMIC DNA]</scope>
    <source>
        <strain evidence="1 2">NRRL 20693</strain>
    </source>
</reference>
<keyword evidence="2" id="KW-1185">Reference proteome</keyword>
<proteinExistence type="predicted"/>
<evidence type="ECO:0000313" key="1">
    <source>
        <dbReference type="EMBL" id="KAF5667293.1"/>
    </source>
</evidence>
<dbReference type="EMBL" id="JAAGWQ010000103">
    <property type="protein sequence ID" value="KAF5667293.1"/>
    <property type="molecule type" value="Genomic_DNA"/>
</dbReference>
<dbReference type="AlphaFoldDB" id="A0A8H5WR60"/>
<organism evidence="1 2">
    <name type="scientific">Fusarium heterosporum</name>
    <dbReference type="NCBI Taxonomy" id="42747"/>
    <lineage>
        <taxon>Eukaryota</taxon>
        <taxon>Fungi</taxon>
        <taxon>Dikarya</taxon>
        <taxon>Ascomycota</taxon>
        <taxon>Pezizomycotina</taxon>
        <taxon>Sordariomycetes</taxon>
        <taxon>Hypocreomycetidae</taxon>
        <taxon>Hypocreales</taxon>
        <taxon>Nectriaceae</taxon>
        <taxon>Fusarium</taxon>
        <taxon>Fusarium heterosporum species complex</taxon>
    </lineage>
</organism>
<dbReference type="Proteomes" id="UP000567885">
    <property type="component" value="Unassembled WGS sequence"/>
</dbReference>
<sequence length="75" mass="8699">MAERKSITYTFERYEDWQESLESTNNIVKEDTGAEFWKSTRSMPPKCFPPPMTQEAIAKLKEVKGLVVEDLPEES</sequence>
<protein>
    <submittedName>
        <fullName evidence="1">Succinyl-:3-ketoacid-coenzyme a mitochondrial</fullName>
    </submittedName>
</protein>
<dbReference type="OrthoDB" id="3434980at2759"/>
<comment type="caution">
    <text evidence="1">The sequence shown here is derived from an EMBL/GenBank/DDBJ whole genome shotgun (WGS) entry which is preliminary data.</text>
</comment>
<accession>A0A8H5WR60</accession>
<evidence type="ECO:0000313" key="2">
    <source>
        <dbReference type="Proteomes" id="UP000567885"/>
    </source>
</evidence>
<gene>
    <name evidence="1" type="ORF">FHETE_5996</name>
</gene>